<evidence type="ECO:0000313" key="2">
    <source>
        <dbReference type="Proteomes" id="UP000184212"/>
    </source>
</evidence>
<organism evidence="1 2">
    <name type="scientific">Chryseolinea serpens</name>
    <dbReference type="NCBI Taxonomy" id="947013"/>
    <lineage>
        <taxon>Bacteria</taxon>
        <taxon>Pseudomonadati</taxon>
        <taxon>Bacteroidota</taxon>
        <taxon>Cytophagia</taxon>
        <taxon>Cytophagales</taxon>
        <taxon>Fulvivirgaceae</taxon>
        <taxon>Chryseolinea</taxon>
    </lineage>
</organism>
<name>A0A1M5K2C0_9BACT</name>
<sequence length="218" mass="25635">MEKSTVRQAISKLKQKNARCTLNAVAQIYAMANGLTVMQQLSQADKITLPHIEQSKEKIKVVVKPKQNQGEKIRVLINYDSEDYFIKGHIKELNRAYTYKCYTGAYILSRKIIENLIIDILQKHYPSSESLENKALYWDISQRRFKDFSIILKNLLDKKDDFEPSKSKAIERLYQLAKKYKEEANDKTHSWYHLVLNATEFDELRLEDMIELIKKIET</sequence>
<accession>A0A1M5K2C0</accession>
<gene>
    <name evidence="1" type="ORF">SAMN04488109_0403</name>
</gene>
<protein>
    <submittedName>
        <fullName evidence="1">Uncharacterized protein</fullName>
    </submittedName>
</protein>
<dbReference type="Proteomes" id="UP000184212">
    <property type="component" value="Unassembled WGS sequence"/>
</dbReference>
<dbReference type="EMBL" id="FQWQ01000001">
    <property type="protein sequence ID" value="SHG46710.1"/>
    <property type="molecule type" value="Genomic_DNA"/>
</dbReference>
<evidence type="ECO:0000313" key="1">
    <source>
        <dbReference type="EMBL" id="SHG46710.1"/>
    </source>
</evidence>
<keyword evidence="2" id="KW-1185">Reference proteome</keyword>
<reference evidence="1 2" key="1">
    <citation type="submission" date="2016-11" db="EMBL/GenBank/DDBJ databases">
        <authorList>
            <person name="Jaros S."/>
            <person name="Januszkiewicz K."/>
            <person name="Wedrychowicz H."/>
        </authorList>
    </citation>
    <scope>NUCLEOTIDE SEQUENCE [LARGE SCALE GENOMIC DNA]</scope>
    <source>
        <strain evidence="1 2">DSM 24574</strain>
    </source>
</reference>
<dbReference type="AlphaFoldDB" id="A0A1M5K2C0"/>
<proteinExistence type="predicted"/>